<dbReference type="Proteomes" id="UP000265520">
    <property type="component" value="Unassembled WGS sequence"/>
</dbReference>
<evidence type="ECO:0000313" key="1">
    <source>
        <dbReference type="EMBL" id="MCI62632.1"/>
    </source>
</evidence>
<accession>A0A392TNT4</accession>
<proteinExistence type="predicted"/>
<organism evidence="1 2">
    <name type="scientific">Trifolium medium</name>
    <dbReference type="NCBI Taxonomy" id="97028"/>
    <lineage>
        <taxon>Eukaryota</taxon>
        <taxon>Viridiplantae</taxon>
        <taxon>Streptophyta</taxon>
        <taxon>Embryophyta</taxon>
        <taxon>Tracheophyta</taxon>
        <taxon>Spermatophyta</taxon>
        <taxon>Magnoliopsida</taxon>
        <taxon>eudicotyledons</taxon>
        <taxon>Gunneridae</taxon>
        <taxon>Pentapetalae</taxon>
        <taxon>rosids</taxon>
        <taxon>fabids</taxon>
        <taxon>Fabales</taxon>
        <taxon>Fabaceae</taxon>
        <taxon>Papilionoideae</taxon>
        <taxon>50 kb inversion clade</taxon>
        <taxon>NPAAA clade</taxon>
        <taxon>Hologalegina</taxon>
        <taxon>IRL clade</taxon>
        <taxon>Trifolieae</taxon>
        <taxon>Trifolium</taxon>
    </lineage>
</organism>
<dbReference type="AlphaFoldDB" id="A0A392TNT4"/>
<feature type="non-terminal residue" evidence="1">
    <location>
        <position position="1"/>
    </location>
</feature>
<name>A0A392TNT4_9FABA</name>
<evidence type="ECO:0000313" key="2">
    <source>
        <dbReference type="Proteomes" id="UP000265520"/>
    </source>
</evidence>
<dbReference type="EMBL" id="LXQA010622378">
    <property type="protein sequence ID" value="MCI62632.1"/>
    <property type="molecule type" value="Genomic_DNA"/>
</dbReference>
<reference evidence="1 2" key="1">
    <citation type="journal article" date="2018" name="Front. Plant Sci.">
        <title>Red Clover (Trifolium pratense) and Zigzag Clover (T. medium) - A Picture of Genomic Similarities and Differences.</title>
        <authorList>
            <person name="Dluhosova J."/>
            <person name="Istvanek J."/>
            <person name="Nedelnik J."/>
            <person name="Repkova J."/>
        </authorList>
    </citation>
    <scope>NUCLEOTIDE SEQUENCE [LARGE SCALE GENOMIC DNA]</scope>
    <source>
        <strain evidence="2">cv. 10/8</strain>
        <tissue evidence="1">Leaf</tissue>
    </source>
</reference>
<protein>
    <submittedName>
        <fullName evidence="1">Uncharacterized protein</fullName>
    </submittedName>
</protein>
<keyword evidence="2" id="KW-1185">Reference proteome</keyword>
<comment type="caution">
    <text evidence="1">The sequence shown here is derived from an EMBL/GenBank/DDBJ whole genome shotgun (WGS) entry which is preliminary data.</text>
</comment>
<sequence length="41" mass="4475">VIIGGPVLIVDNQGIGHRTAPLKETYSSWNAFNFGVTLFKN</sequence>